<evidence type="ECO:0000256" key="1">
    <source>
        <dbReference type="ARBA" id="ARBA00004651"/>
    </source>
</evidence>
<keyword evidence="4 6" id="KW-1133">Transmembrane helix</keyword>
<evidence type="ECO:0000256" key="5">
    <source>
        <dbReference type="ARBA" id="ARBA00023136"/>
    </source>
</evidence>
<evidence type="ECO:0000256" key="4">
    <source>
        <dbReference type="ARBA" id="ARBA00022989"/>
    </source>
</evidence>
<comment type="subcellular location">
    <subcellularLocation>
        <location evidence="1">Cell membrane</location>
        <topology evidence="1">Multi-pass membrane protein</topology>
    </subcellularLocation>
</comment>
<feature type="transmembrane region" description="Helical" evidence="6">
    <location>
        <begin position="471"/>
        <end position="496"/>
    </location>
</feature>
<name>A0ABS6D037_9FIRM</name>
<gene>
    <name evidence="8" type="ORF">HGO97_003815</name>
</gene>
<evidence type="ECO:0000313" key="9">
    <source>
        <dbReference type="Proteomes" id="UP000723714"/>
    </source>
</evidence>
<organism evidence="8 9">
    <name type="scientific">Faecalicatena faecalis</name>
    <dbReference type="NCBI Taxonomy" id="2726362"/>
    <lineage>
        <taxon>Bacteria</taxon>
        <taxon>Bacillati</taxon>
        <taxon>Bacillota</taxon>
        <taxon>Clostridia</taxon>
        <taxon>Lachnospirales</taxon>
        <taxon>Lachnospiraceae</taxon>
        <taxon>Faecalicatena</taxon>
    </lineage>
</organism>
<reference evidence="8 9" key="1">
    <citation type="submission" date="2021-06" db="EMBL/GenBank/DDBJ databases">
        <title>Faecalicatena sp. nov. isolated from porcine feces.</title>
        <authorList>
            <person name="Oh B.S."/>
            <person name="Lee J.H."/>
        </authorList>
    </citation>
    <scope>NUCLEOTIDE SEQUENCE [LARGE SCALE GENOMIC DNA]</scope>
    <source>
        <strain evidence="8 9">AGMB00832</strain>
    </source>
</reference>
<sequence length="619" mass="69282">MTFYYSMKQMFRSPLKSFLFFLLIGVSAFFLALGGNLLFMSKASLEEFEKSFTTIGTVEQTKKDLGMIKWQNPFTKQYEYIKDFKYGDRIREDVLDFEGANYIIKPRQRPYFAAYVEDMYQGLGGRLDIQVEATPLEAPTGQPTKMQITKVWEGSVEEGEVIYITDRSNQDEEPLPFEMGKTYVMRLTGWDIYQEPGTEGDNNEGQINEYYIQSGITSSQYTLDGEPVDDPITDALDKEYDEVGDIAFTDEVTEGFYDTEKGKRWIEAAGQQDHMSRLVLVQPTEGTELLMPFYRDEVVIKEGRDITEEEYKNKEKVCLIPDMLAIQLRKSVGDQVNLPLYAADYKGTPVDSQYGLGFSLLNAEGKMYPVFNEQEYKIVGIYKVVDEGEGSYGMGKKVVVIPWGAVPENSWKDNIGSFGRMSGANTSFQIPNGTIQKYQELLEKQGIKDLKITLYDKGYTQLKDGIENRKLMSWIFLVSGCVMAVMILLFFSNVFITGQQKRIAVERILGRTKKQCAGSILTGLLLLAALGSIAGSIAGWKATGVAAKKADTELVFDLSFSNAATGGEEKKDVKWTKPSVEVALGAGGALIAAAVLISSCYMGANLKKEPLELLGRIEE</sequence>
<feature type="domain" description="ABC3 transporter permease C-terminal" evidence="7">
    <location>
        <begin position="475"/>
        <end position="552"/>
    </location>
</feature>
<evidence type="ECO:0000313" key="8">
    <source>
        <dbReference type="EMBL" id="MBU3874940.1"/>
    </source>
</evidence>
<feature type="transmembrane region" description="Helical" evidence="6">
    <location>
        <begin position="582"/>
        <end position="604"/>
    </location>
</feature>
<keyword evidence="2" id="KW-1003">Cell membrane</keyword>
<proteinExistence type="predicted"/>
<evidence type="ECO:0000256" key="6">
    <source>
        <dbReference type="SAM" id="Phobius"/>
    </source>
</evidence>
<keyword evidence="5 6" id="KW-0472">Membrane</keyword>
<keyword evidence="3 6" id="KW-0812">Transmembrane</keyword>
<accession>A0ABS6D037</accession>
<evidence type="ECO:0000259" key="7">
    <source>
        <dbReference type="Pfam" id="PF02687"/>
    </source>
</evidence>
<dbReference type="EMBL" id="JABACJ020000002">
    <property type="protein sequence ID" value="MBU3874940.1"/>
    <property type="molecule type" value="Genomic_DNA"/>
</dbReference>
<feature type="transmembrane region" description="Helical" evidence="6">
    <location>
        <begin position="517"/>
        <end position="540"/>
    </location>
</feature>
<evidence type="ECO:0000256" key="2">
    <source>
        <dbReference type="ARBA" id="ARBA00022475"/>
    </source>
</evidence>
<dbReference type="InterPro" id="IPR003838">
    <property type="entry name" value="ABC3_permease_C"/>
</dbReference>
<dbReference type="Pfam" id="PF02687">
    <property type="entry name" value="FtsX"/>
    <property type="match status" value="1"/>
</dbReference>
<keyword evidence="9" id="KW-1185">Reference proteome</keyword>
<comment type="caution">
    <text evidence="8">The sequence shown here is derived from an EMBL/GenBank/DDBJ whole genome shotgun (WGS) entry which is preliminary data.</text>
</comment>
<evidence type="ECO:0000256" key="3">
    <source>
        <dbReference type="ARBA" id="ARBA00022692"/>
    </source>
</evidence>
<protein>
    <submittedName>
        <fullName evidence="8">FtsX-like permease family protein</fullName>
    </submittedName>
</protein>
<dbReference type="RefSeq" id="WP_216239606.1">
    <property type="nucleotide sequence ID" value="NZ_JABACJ020000002.1"/>
</dbReference>
<dbReference type="Proteomes" id="UP000723714">
    <property type="component" value="Unassembled WGS sequence"/>
</dbReference>